<accession>A0A218X1C2</accession>
<evidence type="ECO:0000256" key="2">
    <source>
        <dbReference type="SAM" id="MobiDB-lite"/>
    </source>
</evidence>
<sequence length="581" mass="65385">MAVGGYHIKGSSGGGQRERGRPYGLMLLLAFGAALLGVMALHKLRERRIHHLLLKDKDRELFSLHLLLQKERDNTKEIRKKAEEMRAKIYSVRTQKMELDSRVLEMQSTISSLKDEQRTMELALEEKQDEIKLLREKEMERGKTDLRESYLKEILNQKEIEIADLKRQPQSLKVSMRGSETRKEEIDKLEKREESGQRHGSSENSTVARGVEETERKLGGTVSVEKEKSQDQGNVTEEGPVQGEATRESNSFEGAVMNRVEQGTGNDLYVITTGNGAAMDVVVEGKAELKKLEEGEKSEHPGNSTGHLSSTVQRKLGDEHRSRSKGKRWRALARHRRLESKRNSVTMKHRRFIEDAGKEEKHSRVNTAKEQNRDMNMRRTNELDQEGGVIKFSQDFNGNNLVRKEDSDGGNRLETGGEGEESTKQDRDGLESGGSGNENPKEDQYGLQSGGKGEESPEEGKELKTMGDLGNQFIEEVPKNRGMETEARNPVNGGENGVAEVEIKELGNQEGDAAAENISEDANSKEAGAREEEVPNDPEEEVREADVEDPQESEKDTASRDFFKVDAPEVEEHEDEYKEET</sequence>
<comment type="caution">
    <text evidence="4">The sequence shown here is derived from an EMBL/GenBank/DDBJ whole genome shotgun (WGS) entry which is preliminary data.</text>
</comment>
<reference evidence="5 7" key="3">
    <citation type="submission" date="2017-11" db="EMBL/GenBank/DDBJ databases">
        <title>De-novo sequencing of pomegranate (Punica granatum L.) genome.</title>
        <authorList>
            <person name="Akparov Z."/>
            <person name="Amiraslanov A."/>
            <person name="Hajiyeva S."/>
            <person name="Abbasov M."/>
            <person name="Kaur K."/>
            <person name="Hamwieh A."/>
            <person name="Solovyev V."/>
            <person name="Salamov A."/>
            <person name="Braich B."/>
            <person name="Kosarev P."/>
            <person name="Mahmoud A."/>
            <person name="Hajiyev E."/>
            <person name="Babayeva S."/>
            <person name="Izzatullayeva V."/>
            <person name="Mammadov A."/>
            <person name="Mammadov A."/>
            <person name="Sharifova S."/>
            <person name="Ojaghi J."/>
            <person name="Eynullazada K."/>
            <person name="Bayramov B."/>
            <person name="Abdulazimova A."/>
            <person name="Shahmuradov I."/>
        </authorList>
    </citation>
    <scope>NUCLEOTIDE SEQUENCE [LARGE SCALE GENOMIC DNA]</scope>
    <source>
        <strain evidence="5">AG2017</strain>
        <strain evidence="7">cv. AG2017</strain>
        <tissue evidence="5">Leaf</tissue>
    </source>
</reference>
<feature type="region of interest" description="Disordered" evidence="2">
    <location>
        <begin position="290"/>
        <end position="581"/>
    </location>
</feature>
<keyword evidence="1" id="KW-0175">Coiled coil</keyword>
<keyword evidence="7" id="KW-1185">Reference proteome</keyword>
<feature type="compositionally biased region" description="Basic and acidic residues" evidence="2">
    <location>
        <begin position="522"/>
        <end position="533"/>
    </location>
</feature>
<protein>
    <submittedName>
        <fullName evidence="4">Uncharacterized protein</fullName>
    </submittedName>
</protein>
<evidence type="ECO:0000256" key="3">
    <source>
        <dbReference type="SAM" id="Phobius"/>
    </source>
</evidence>
<feature type="compositionally biased region" description="Acidic residues" evidence="2">
    <location>
        <begin position="534"/>
        <end position="551"/>
    </location>
</feature>
<evidence type="ECO:0000313" key="4">
    <source>
        <dbReference type="EMBL" id="OWM78618.1"/>
    </source>
</evidence>
<feature type="compositionally biased region" description="Basic and acidic residues" evidence="2">
    <location>
        <begin position="552"/>
        <end position="567"/>
    </location>
</feature>
<feature type="compositionally biased region" description="Basic and acidic residues" evidence="2">
    <location>
        <begin position="210"/>
        <end position="230"/>
    </location>
</feature>
<dbReference type="EMBL" id="PGOL01005493">
    <property type="protein sequence ID" value="PKI35058.1"/>
    <property type="molecule type" value="Genomic_DNA"/>
</dbReference>
<proteinExistence type="predicted"/>
<reference evidence="6" key="1">
    <citation type="journal article" date="2017" name="Plant J.">
        <title>The pomegranate (Punica granatum L.) genome and the genomics of punicalagin biosynthesis.</title>
        <authorList>
            <person name="Qin G."/>
            <person name="Xu C."/>
            <person name="Ming R."/>
            <person name="Tang H."/>
            <person name="Guyot R."/>
            <person name="Kramer E.M."/>
            <person name="Hu Y."/>
            <person name="Yi X."/>
            <person name="Qi Y."/>
            <person name="Xu X."/>
            <person name="Gao Z."/>
            <person name="Pan H."/>
            <person name="Jian J."/>
            <person name="Tian Y."/>
            <person name="Yue Z."/>
            <person name="Xu Y."/>
        </authorList>
    </citation>
    <scope>NUCLEOTIDE SEQUENCE [LARGE SCALE GENOMIC DNA]</scope>
    <source>
        <strain evidence="6">cv. Dabenzi</strain>
    </source>
</reference>
<feature type="compositionally biased region" description="Polar residues" evidence="2">
    <location>
        <begin position="301"/>
        <end position="313"/>
    </location>
</feature>
<dbReference type="GeneID" id="116194094"/>
<feature type="compositionally biased region" description="Basic and acidic residues" evidence="2">
    <location>
        <begin position="452"/>
        <end position="465"/>
    </location>
</feature>
<dbReference type="EMBL" id="MTKT01002492">
    <property type="protein sequence ID" value="OWM78618.1"/>
    <property type="molecule type" value="Genomic_DNA"/>
</dbReference>
<name>A0A218X1C2_PUNGR</name>
<dbReference type="Proteomes" id="UP000233551">
    <property type="component" value="Unassembled WGS sequence"/>
</dbReference>
<evidence type="ECO:0000256" key="1">
    <source>
        <dbReference type="SAM" id="Coils"/>
    </source>
</evidence>
<feature type="compositionally biased region" description="Basic and acidic residues" evidence="2">
    <location>
        <begin position="402"/>
        <end position="411"/>
    </location>
</feature>
<organism evidence="4 6">
    <name type="scientific">Punica granatum</name>
    <name type="common">Pomegranate</name>
    <dbReference type="NCBI Taxonomy" id="22663"/>
    <lineage>
        <taxon>Eukaryota</taxon>
        <taxon>Viridiplantae</taxon>
        <taxon>Streptophyta</taxon>
        <taxon>Embryophyta</taxon>
        <taxon>Tracheophyta</taxon>
        <taxon>Spermatophyta</taxon>
        <taxon>Magnoliopsida</taxon>
        <taxon>eudicotyledons</taxon>
        <taxon>Gunneridae</taxon>
        <taxon>Pentapetalae</taxon>
        <taxon>rosids</taxon>
        <taxon>malvids</taxon>
        <taxon>Myrtales</taxon>
        <taxon>Lythraceae</taxon>
        <taxon>Punica</taxon>
    </lineage>
</organism>
<feature type="compositionally biased region" description="Basic and acidic residues" evidence="2">
    <location>
        <begin position="179"/>
        <end position="201"/>
    </location>
</feature>
<dbReference type="AlphaFoldDB" id="A0A218X1C2"/>
<evidence type="ECO:0000313" key="5">
    <source>
        <dbReference type="EMBL" id="PKI35058.1"/>
    </source>
</evidence>
<keyword evidence="3" id="KW-1133">Transmembrane helix</keyword>
<dbReference type="PANTHER" id="PTHR36143">
    <property type="entry name" value="OS08G0177500 PROTEIN"/>
    <property type="match status" value="1"/>
</dbReference>
<feature type="coiled-coil region" evidence="1">
    <location>
        <begin position="68"/>
        <end position="140"/>
    </location>
</feature>
<reference evidence="4" key="2">
    <citation type="submission" date="2017-06" db="EMBL/GenBank/DDBJ databases">
        <title>The pomegranate genome and the genomics of punicalagin biosynthesis.</title>
        <authorList>
            <person name="Xu C."/>
        </authorList>
    </citation>
    <scope>NUCLEOTIDE SEQUENCE [LARGE SCALE GENOMIC DNA]</scope>
    <source>
        <tissue evidence="4">Fresh leaf</tissue>
    </source>
</reference>
<evidence type="ECO:0000313" key="6">
    <source>
        <dbReference type="Proteomes" id="UP000197138"/>
    </source>
</evidence>
<feature type="compositionally biased region" description="Basic and acidic residues" evidence="2">
    <location>
        <begin position="352"/>
        <end position="363"/>
    </location>
</feature>
<feature type="compositionally biased region" description="Acidic residues" evidence="2">
    <location>
        <begin position="568"/>
        <end position="581"/>
    </location>
</feature>
<dbReference type="STRING" id="22663.A0A218X1C2"/>
<feature type="compositionally biased region" description="Basic and acidic residues" evidence="2">
    <location>
        <begin position="421"/>
        <end position="430"/>
    </location>
</feature>
<keyword evidence="3" id="KW-0472">Membrane</keyword>
<dbReference type="OrthoDB" id="656845at2759"/>
<gene>
    <name evidence="4" type="ORF">CDL15_Pgr002789</name>
    <name evidence="5" type="ORF">CRG98_044573</name>
</gene>
<feature type="compositionally biased region" description="Basic and acidic residues" evidence="2">
    <location>
        <begin position="290"/>
        <end position="300"/>
    </location>
</feature>
<evidence type="ECO:0000313" key="7">
    <source>
        <dbReference type="Proteomes" id="UP000233551"/>
    </source>
</evidence>
<dbReference type="Proteomes" id="UP000197138">
    <property type="component" value="Unassembled WGS sequence"/>
</dbReference>
<feature type="region of interest" description="Disordered" evidence="2">
    <location>
        <begin position="172"/>
        <end position="259"/>
    </location>
</feature>
<feature type="transmembrane region" description="Helical" evidence="3">
    <location>
        <begin position="23"/>
        <end position="41"/>
    </location>
</feature>
<keyword evidence="3" id="KW-0812">Transmembrane</keyword>
<feature type="compositionally biased region" description="Basic and acidic residues" evidence="2">
    <location>
        <begin position="476"/>
        <end position="487"/>
    </location>
</feature>
<feature type="compositionally biased region" description="Basic residues" evidence="2">
    <location>
        <begin position="322"/>
        <end position="339"/>
    </location>
</feature>
<dbReference type="PANTHER" id="PTHR36143:SF4">
    <property type="entry name" value="OS08G0177500 PROTEIN"/>
    <property type="match status" value="1"/>
</dbReference>
<feature type="compositionally biased region" description="Basic and acidic residues" evidence="2">
    <location>
        <begin position="370"/>
        <end position="382"/>
    </location>
</feature>